<proteinExistence type="predicted"/>
<reference evidence="1" key="1">
    <citation type="submission" date="2024-10" db="EMBL/GenBank/DDBJ databases">
        <title>Aeromonas and Pseudomonas from the Cagarras Archipelago, Rio de Janeiro, Brazil.</title>
        <authorList>
            <person name="Canellas A.L.B."/>
            <person name="Laport M.S."/>
        </authorList>
    </citation>
    <scope>NUCLEOTIDE SEQUENCE</scope>
    <source>
        <strain evidence="1">ACP-7</strain>
    </source>
</reference>
<gene>
    <name evidence="1" type="ORF">ACIKP7_07895</name>
</gene>
<evidence type="ECO:0000313" key="2">
    <source>
        <dbReference type="Proteomes" id="UP001615411"/>
    </source>
</evidence>
<organism evidence="1 2">
    <name type="scientific">Pseudomonas caricapapayae</name>
    <dbReference type="NCBI Taxonomy" id="46678"/>
    <lineage>
        <taxon>Bacteria</taxon>
        <taxon>Pseudomonadati</taxon>
        <taxon>Pseudomonadota</taxon>
        <taxon>Gammaproteobacteria</taxon>
        <taxon>Pseudomonadales</taxon>
        <taxon>Pseudomonadaceae</taxon>
        <taxon>Pseudomonas</taxon>
    </lineage>
</organism>
<name>A0ACC7LT40_9PSED</name>
<evidence type="ECO:0000313" key="1">
    <source>
        <dbReference type="EMBL" id="MFJ1338045.1"/>
    </source>
</evidence>
<comment type="caution">
    <text evidence="1">The sequence shown here is derived from an EMBL/GenBank/DDBJ whole genome shotgun (WGS) entry which is preliminary data.</text>
</comment>
<keyword evidence="2" id="KW-1185">Reference proteome</keyword>
<dbReference type="Proteomes" id="UP001615411">
    <property type="component" value="Unassembled WGS sequence"/>
</dbReference>
<accession>A0ACC7LT40</accession>
<dbReference type="EMBL" id="JBIUGF010000017">
    <property type="protein sequence ID" value="MFJ1338045.1"/>
    <property type="molecule type" value="Genomic_DNA"/>
</dbReference>
<sequence length="152" mass="17316">MNTLIDLALSGFGGAAAAVIITIYYEKSSQRRQLVLSLIETYLKYAPLRAHAKWVFDSCHSGNTKCIFSSPKASKEEQRTARRNYNKLIELGDWYEVVAMLYRTSALDKYLFDVSGLRSEVWAFGKEIIKINGNGLGKFEESWPSLFYLAKR</sequence>
<protein>
    <submittedName>
        <fullName evidence="1">Uncharacterized protein</fullName>
    </submittedName>
</protein>